<dbReference type="PANTHER" id="PTHR30193:SF37">
    <property type="entry name" value="INNER MEMBRANE ABC TRANSPORTER PERMEASE PROTEIN YCJO"/>
    <property type="match status" value="1"/>
</dbReference>
<gene>
    <name evidence="9" type="ORF">G3572_21725</name>
</gene>
<feature type="transmembrane region" description="Helical" evidence="7">
    <location>
        <begin position="66"/>
        <end position="87"/>
    </location>
</feature>
<feature type="domain" description="ABC transmembrane type-1" evidence="8">
    <location>
        <begin position="62"/>
        <end position="273"/>
    </location>
</feature>
<feature type="transmembrane region" description="Helical" evidence="7">
    <location>
        <begin position="204"/>
        <end position="226"/>
    </location>
</feature>
<keyword evidence="5 7" id="KW-1133">Transmembrane helix</keyword>
<dbReference type="SUPFAM" id="SSF161098">
    <property type="entry name" value="MetI-like"/>
    <property type="match status" value="1"/>
</dbReference>
<dbReference type="InterPro" id="IPR051393">
    <property type="entry name" value="ABC_transporter_permease"/>
</dbReference>
<dbReference type="PANTHER" id="PTHR30193">
    <property type="entry name" value="ABC TRANSPORTER PERMEASE PROTEIN"/>
    <property type="match status" value="1"/>
</dbReference>
<comment type="subcellular location">
    <subcellularLocation>
        <location evidence="1 7">Cell membrane</location>
        <topology evidence="1 7">Multi-pass membrane protein</topology>
    </subcellularLocation>
</comment>
<keyword evidence="10" id="KW-1185">Reference proteome</keyword>
<evidence type="ECO:0000256" key="6">
    <source>
        <dbReference type="ARBA" id="ARBA00023136"/>
    </source>
</evidence>
<proteinExistence type="inferred from homology"/>
<dbReference type="GO" id="GO:0005886">
    <property type="term" value="C:plasma membrane"/>
    <property type="evidence" value="ECO:0007669"/>
    <property type="project" value="UniProtKB-SubCell"/>
</dbReference>
<dbReference type="Pfam" id="PF00528">
    <property type="entry name" value="BPD_transp_1"/>
    <property type="match status" value="1"/>
</dbReference>
<keyword evidence="2 7" id="KW-0813">Transport</keyword>
<organism evidence="9 10">
    <name type="scientific">Pseudotabrizicola algicola</name>
    <dbReference type="NCBI Taxonomy" id="2709381"/>
    <lineage>
        <taxon>Bacteria</taxon>
        <taxon>Pseudomonadati</taxon>
        <taxon>Pseudomonadota</taxon>
        <taxon>Alphaproteobacteria</taxon>
        <taxon>Rhodobacterales</taxon>
        <taxon>Paracoccaceae</taxon>
        <taxon>Pseudotabrizicola</taxon>
    </lineage>
</organism>
<evidence type="ECO:0000256" key="5">
    <source>
        <dbReference type="ARBA" id="ARBA00022989"/>
    </source>
</evidence>
<feature type="transmembrane region" description="Helical" evidence="7">
    <location>
        <begin position="99"/>
        <end position="119"/>
    </location>
</feature>
<keyword evidence="6 7" id="KW-0472">Membrane</keyword>
<name>A0A6B3RTR8_9RHOB</name>
<accession>A0A6B3RTR8</accession>
<dbReference type="Proteomes" id="UP000481421">
    <property type="component" value="Unassembled WGS sequence"/>
</dbReference>
<keyword evidence="3" id="KW-1003">Cell membrane</keyword>
<sequence length="285" mass="31376">MRVAKPTVLLAFLGPTLLLLIVLRIWPATAAFVDSLYAPRSDQISLDNYRFIFSDRVFQQSLMVSAIYSLIVNPLQIAMALMLALLLNTKTAMIGLWRTLVLLPAAVPLSVSAVIWGIGLRPDGPINALLMTMGIDPQRFLTSPDQALWSIILIVSWVGVGYWMTFLLAGLQEIPKSLYEAVRIDGANRWQTFRYVTLPQLRRTLTFVLVANTVANFLVFAPVQILTQGGPRGSTNLIMNEIFTLGFVQGDRSSAAAATVVLVTVVLAVVLIQFRMMQAPEDNAA</sequence>
<evidence type="ECO:0000256" key="7">
    <source>
        <dbReference type="RuleBase" id="RU363032"/>
    </source>
</evidence>
<keyword evidence="4 7" id="KW-0812">Transmembrane</keyword>
<evidence type="ECO:0000256" key="4">
    <source>
        <dbReference type="ARBA" id="ARBA00022692"/>
    </source>
</evidence>
<dbReference type="PROSITE" id="PS50928">
    <property type="entry name" value="ABC_TM1"/>
    <property type="match status" value="1"/>
</dbReference>
<comment type="similarity">
    <text evidence="7">Belongs to the binding-protein-dependent transport system permease family.</text>
</comment>
<comment type="caution">
    <text evidence="9">The sequence shown here is derived from an EMBL/GenBank/DDBJ whole genome shotgun (WGS) entry which is preliminary data.</text>
</comment>
<evidence type="ECO:0000256" key="1">
    <source>
        <dbReference type="ARBA" id="ARBA00004651"/>
    </source>
</evidence>
<dbReference type="CDD" id="cd06261">
    <property type="entry name" value="TM_PBP2"/>
    <property type="match status" value="1"/>
</dbReference>
<reference evidence="9 10" key="1">
    <citation type="submission" date="2020-02" db="EMBL/GenBank/DDBJ databases">
        <title>Rhodobacter algicola sp. nov., isolated from microalga culture.</title>
        <authorList>
            <person name="Park C.-Y."/>
        </authorList>
    </citation>
    <scope>NUCLEOTIDE SEQUENCE [LARGE SCALE GENOMIC DNA]</scope>
    <source>
        <strain evidence="9 10">ETT8</strain>
    </source>
</reference>
<protein>
    <submittedName>
        <fullName evidence="9">Sugar ABC transporter permease</fullName>
    </submittedName>
</protein>
<dbReference type="InterPro" id="IPR000515">
    <property type="entry name" value="MetI-like"/>
</dbReference>
<evidence type="ECO:0000313" key="9">
    <source>
        <dbReference type="EMBL" id="NEX48813.1"/>
    </source>
</evidence>
<evidence type="ECO:0000256" key="3">
    <source>
        <dbReference type="ARBA" id="ARBA00022475"/>
    </source>
</evidence>
<dbReference type="RefSeq" id="WP_164615792.1">
    <property type="nucleotide sequence ID" value="NZ_JAAIKE010000022.1"/>
</dbReference>
<dbReference type="GO" id="GO:0055085">
    <property type="term" value="P:transmembrane transport"/>
    <property type="evidence" value="ECO:0007669"/>
    <property type="project" value="InterPro"/>
</dbReference>
<evidence type="ECO:0000259" key="8">
    <source>
        <dbReference type="PROSITE" id="PS50928"/>
    </source>
</evidence>
<feature type="transmembrane region" description="Helical" evidence="7">
    <location>
        <begin position="147"/>
        <end position="169"/>
    </location>
</feature>
<dbReference type="Gene3D" id="1.10.3720.10">
    <property type="entry name" value="MetI-like"/>
    <property type="match status" value="1"/>
</dbReference>
<evidence type="ECO:0000313" key="10">
    <source>
        <dbReference type="Proteomes" id="UP000481421"/>
    </source>
</evidence>
<feature type="transmembrane region" description="Helical" evidence="7">
    <location>
        <begin position="255"/>
        <end position="274"/>
    </location>
</feature>
<evidence type="ECO:0000256" key="2">
    <source>
        <dbReference type="ARBA" id="ARBA00022448"/>
    </source>
</evidence>
<dbReference type="InterPro" id="IPR035906">
    <property type="entry name" value="MetI-like_sf"/>
</dbReference>
<dbReference type="AlphaFoldDB" id="A0A6B3RTR8"/>
<dbReference type="EMBL" id="JAAIKE010000022">
    <property type="protein sequence ID" value="NEX48813.1"/>
    <property type="molecule type" value="Genomic_DNA"/>
</dbReference>